<accession>A0A4S3TPG2</accession>
<evidence type="ECO:0000313" key="3">
    <source>
        <dbReference type="Proteomes" id="UP000318864"/>
    </source>
</evidence>
<dbReference type="Proteomes" id="UP000318864">
    <property type="component" value="Unassembled WGS sequence"/>
</dbReference>
<comment type="caution">
    <text evidence="2">The sequence shown here is derived from an EMBL/GenBank/DDBJ whole genome shotgun (WGS) entry which is preliminary data.</text>
</comment>
<dbReference type="InterPro" id="IPR055933">
    <property type="entry name" value="DUF7511"/>
</dbReference>
<reference evidence="2 3" key="1">
    <citation type="submission" date="2018-10" db="EMBL/GenBank/DDBJ databases">
        <title>Natronolimnobius sp. XQ-INN 246 isolated from Inner Mongolia Autonomous Region of China.</title>
        <authorList>
            <person name="Xue Q."/>
        </authorList>
    </citation>
    <scope>NUCLEOTIDE SEQUENCE [LARGE SCALE GENOMIC DNA]</scope>
    <source>
        <strain evidence="2 3">XQ-INN 246</strain>
    </source>
</reference>
<keyword evidence="3" id="KW-1185">Reference proteome</keyword>
<name>A0A4S3TPG2_9EURY</name>
<dbReference type="EMBL" id="RBZW01000012">
    <property type="protein sequence ID" value="THE66191.1"/>
    <property type="molecule type" value="Genomic_DNA"/>
</dbReference>
<sequence length="60" mass="6843">MSVHDAPISDDDVREELPLELLTDDGEMWTAVPIDASGDQRVSQWLSVDRETVCDLEVWR</sequence>
<gene>
    <name evidence="2" type="ORF">D8Y22_04570</name>
</gene>
<proteinExistence type="predicted"/>
<evidence type="ECO:0000313" key="2">
    <source>
        <dbReference type="EMBL" id="THE66191.1"/>
    </source>
</evidence>
<feature type="domain" description="DUF7511" evidence="1">
    <location>
        <begin position="24"/>
        <end position="60"/>
    </location>
</feature>
<dbReference type="Pfam" id="PF24351">
    <property type="entry name" value="DUF7511"/>
    <property type="match status" value="1"/>
</dbReference>
<dbReference type="OrthoDB" id="196937at2157"/>
<protein>
    <recommendedName>
        <fullName evidence="1">DUF7511 domain-containing protein</fullName>
    </recommendedName>
</protein>
<dbReference type="AlphaFoldDB" id="A0A4S3TPG2"/>
<evidence type="ECO:0000259" key="1">
    <source>
        <dbReference type="Pfam" id="PF24351"/>
    </source>
</evidence>
<organism evidence="2 3">
    <name type="scientific">Salinadaptatus halalkaliphilus</name>
    <dbReference type="NCBI Taxonomy" id="2419781"/>
    <lineage>
        <taxon>Archaea</taxon>
        <taxon>Methanobacteriati</taxon>
        <taxon>Methanobacteriota</taxon>
        <taxon>Stenosarchaea group</taxon>
        <taxon>Halobacteria</taxon>
        <taxon>Halobacteriales</taxon>
        <taxon>Natrialbaceae</taxon>
        <taxon>Salinadaptatus</taxon>
    </lineage>
</organism>
<dbReference type="RefSeq" id="WP_141463549.1">
    <property type="nucleotide sequence ID" value="NZ_RBZW01000012.1"/>
</dbReference>